<dbReference type="GO" id="GO:0004803">
    <property type="term" value="F:transposase activity"/>
    <property type="evidence" value="ECO:0007669"/>
    <property type="project" value="InterPro"/>
</dbReference>
<feature type="domain" description="Transposase IS110-like N-terminal" evidence="1">
    <location>
        <begin position="4"/>
        <end position="65"/>
    </location>
</feature>
<organism evidence="2 3">
    <name type="scientific">Lacihabitans soyangensis</name>
    <dbReference type="NCBI Taxonomy" id="869394"/>
    <lineage>
        <taxon>Bacteria</taxon>
        <taxon>Pseudomonadati</taxon>
        <taxon>Bacteroidota</taxon>
        <taxon>Cytophagia</taxon>
        <taxon>Cytophagales</taxon>
        <taxon>Leadbetterellaceae</taxon>
        <taxon>Lacihabitans</taxon>
    </lineage>
</organism>
<keyword evidence="3" id="KW-1185">Reference proteome</keyword>
<evidence type="ECO:0000313" key="2">
    <source>
        <dbReference type="EMBL" id="MCP9763716.1"/>
    </source>
</evidence>
<accession>A0AAE3KV08</accession>
<dbReference type="RefSeq" id="WP_255037488.1">
    <property type="nucleotide sequence ID" value="NZ_RJUF01000036.1"/>
</dbReference>
<gene>
    <name evidence="2" type="ORF">EGI31_12190</name>
</gene>
<dbReference type="Pfam" id="PF01548">
    <property type="entry name" value="DEDD_Tnp_IS110"/>
    <property type="match status" value="1"/>
</dbReference>
<dbReference type="GO" id="GO:0006313">
    <property type="term" value="P:DNA transposition"/>
    <property type="evidence" value="ECO:0007669"/>
    <property type="project" value="InterPro"/>
</dbReference>
<dbReference type="GO" id="GO:0003677">
    <property type="term" value="F:DNA binding"/>
    <property type="evidence" value="ECO:0007669"/>
    <property type="project" value="InterPro"/>
</dbReference>
<proteinExistence type="predicted"/>
<dbReference type="EMBL" id="RJUF01000036">
    <property type="protein sequence ID" value="MCP9763716.1"/>
    <property type="molecule type" value="Genomic_DNA"/>
</dbReference>
<dbReference type="InterPro" id="IPR002525">
    <property type="entry name" value="Transp_IS110-like_N"/>
</dbReference>
<evidence type="ECO:0000313" key="3">
    <source>
        <dbReference type="Proteomes" id="UP001204144"/>
    </source>
</evidence>
<evidence type="ECO:0000259" key="1">
    <source>
        <dbReference type="Pfam" id="PF01548"/>
    </source>
</evidence>
<comment type="caution">
    <text evidence="2">The sequence shown here is derived from an EMBL/GenBank/DDBJ whole genome shotgun (WGS) entry which is preliminary data.</text>
</comment>
<reference evidence="2 3" key="1">
    <citation type="submission" date="2018-11" db="EMBL/GenBank/DDBJ databases">
        <title>Novel bacteria species description.</title>
        <authorList>
            <person name="Han J.-H."/>
        </authorList>
    </citation>
    <scope>NUCLEOTIDE SEQUENCE [LARGE SCALE GENOMIC DNA]</scope>
    <source>
        <strain evidence="2 3">KCTC23259</strain>
    </source>
</reference>
<dbReference type="Proteomes" id="UP001204144">
    <property type="component" value="Unassembled WGS sequence"/>
</dbReference>
<sequence length="94" mass="10704">MYQTTKSDKKESVWLSKLLLSCSLKGSFIPKVEARDFRHFARFRKKIIEEIACEKNGIIKVLEGANIKLSSVLSNFDGVAGNRIIDTLIEERVM</sequence>
<name>A0AAE3KV08_9BACT</name>
<dbReference type="AlphaFoldDB" id="A0AAE3KV08"/>
<protein>
    <recommendedName>
        <fullName evidence="1">Transposase IS110-like N-terminal domain-containing protein</fullName>
    </recommendedName>
</protein>